<dbReference type="InterPro" id="IPR036457">
    <property type="entry name" value="PPM-type-like_dom_sf"/>
</dbReference>
<reference evidence="13 14" key="1">
    <citation type="journal article" date="2020" name="ISME J.">
        <title>Uncovering the hidden diversity of litter-decomposition mechanisms in mushroom-forming fungi.</title>
        <authorList>
            <person name="Floudas D."/>
            <person name="Bentzer J."/>
            <person name="Ahren D."/>
            <person name="Johansson T."/>
            <person name="Persson P."/>
            <person name="Tunlid A."/>
        </authorList>
    </citation>
    <scope>NUCLEOTIDE SEQUENCE [LARGE SCALE GENOMIC DNA]</scope>
    <source>
        <strain evidence="13 14">CBS 146.42</strain>
    </source>
</reference>
<comment type="cofactor">
    <cofactor evidence="1">
        <name>Mn(2+)</name>
        <dbReference type="ChEBI" id="CHEBI:29035"/>
    </cofactor>
</comment>
<dbReference type="InterPro" id="IPR000222">
    <property type="entry name" value="PP2C_BS"/>
</dbReference>
<dbReference type="PANTHER" id="PTHR13832">
    <property type="entry name" value="PROTEIN PHOSPHATASE 2C"/>
    <property type="match status" value="1"/>
</dbReference>
<comment type="cofactor">
    <cofactor evidence="2">
        <name>Mg(2+)</name>
        <dbReference type="ChEBI" id="CHEBI:18420"/>
    </cofactor>
</comment>
<keyword evidence="14" id="KW-1185">Reference proteome</keyword>
<dbReference type="InterPro" id="IPR001932">
    <property type="entry name" value="PPM-type_phosphatase-like_dom"/>
</dbReference>
<dbReference type="OrthoDB" id="10264738at2759"/>
<dbReference type="AlphaFoldDB" id="A0A8H5LKA8"/>
<feature type="region of interest" description="Disordered" evidence="11">
    <location>
        <begin position="374"/>
        <end position="509"/>
    </location>
</feature>
<keyword evidence="6 10" id="KW-0378">Hydrolase</keyword>
<gene>
    <name evidence="13" type="ORF">D9756_004721</name>
</gene>
<evidence type="ECO:0000256" key="3">
    <source>
        <dbReference type="ARBA" id="ARBA00006702"/>
    </source>
</evidence>
<proteinExistence type="inferred from homology"/>
<organism evidence="13 14">
    <name type="scientific">Leucocoprinus leucothites</name>
    <dbReference type="NCBI Taxonomy" id="201217"/>
    <lineage>
        <taxon>Eukaryota</taxon>
        <taxon>Fungi</taxon>
        <taxon>Dikarya</taxon>
        <taxon>Basidiomycota</taxon>
        <taxon>Agaricomycotina</taxon>
        <taxon>Agaricomycetes</taxon>
        <taxon>Agaricomycetidae</taxon>
        <taxon>Agaricales</taxon>
        <taxon>Agaricineae</taxon>
        <taxon>Agaricaceae</taxon>
        <taxon>Leucocoprinus</taxon>
    </lineage>
</organism>
<dbReference type="PROSITE" id="PS51746">
    <property type="entry name" value="PPM_2"/>
    <property type="match status" value="1"/>
</dbReference>
<keyword evidence="5" id="KW-0479">Metal-binding</keyword>
<comment type="caution">
    <text evidence="13">The sequence shown here is derived from an EMBL/GenBank/DDBJ whole genome shotgun (WGS) entry which is preliminary data.</text>
</comment>
<feature type="compositionally biased region" description="Acidic residues" evidence="11">
    <location>
        <begin position="391"/>
        <end position="401"/>
    </location>
</feature>
<evidence type="ECO:0000313" key="13">
    <source>
        <dbReference type="EMBL" id="KAF5360471.1"/>
    </source>
</evidence>
<evidence type="ECO:0000256" key="1">
    <source>
        <dbReference type="ARBA" id="ARBA00001936"/>
    </source>
</evidence>
<dbReference type="SMART" id="SM00332">
    <property type="entry name" value="PP2Cc"/>
    <property type="match status" value="1"/>
</dbReference>
<evidence type="ECO:0000256" key="9">
    <source>
        <dbReference type="ARBA" id="ARBA00048832"/>
    </source>
</evidence>
<evidence type="ECO:0000313" key="14">
    <source>
        <dbReference type="Proteomes" id="UP000559027"/>
    </source>
</evidence>
<evidence type="ECO:0000256" key="11">
    <source>
        <dbReference type="SAM" id="MobiDB-lite"/>
    </source>
</evidence>
<dbReference type="CDD" id="cd00143">
    <property type="entry name" value="PP2Cc"/>
    <property type="match status" value="1"/>
</dbReference>
<keyword evidence="7 10" id="KW-0904">Protein phosphatase</keyword>
<dbReference type="EMBL" id="JAACJO010000003">
    <property type="protein sequence ID" value="KAF5360471.1"/>
    <property type="molecule type" value="Genomic_DNA"/>
</dbReference>
<accession>A0A8H5LKA8</accession>
<dbReference type="PANTHER" id="PTHR13832:SF565">
    <property type="entry name" value="AT28366P-RELATED"/>
    <property type="match status" value="1"/>
</dbReference>
<dbReference type="Gene3D" id="3.60.40.10">
    <property type="entry name" value="PPM-type phosphatase domain"/>
    <property type="match status" value="1"/>
</dbReference>
<evidence type="ECO:0000256" key="4">
    <source>
        <dbReference type="ARBA" id="ARBA00013081"/>
    </source>
</evidence>
<dbReference type="InterPro" id="IPR015655">
    <property type="entry name" value="PP2C"/>
</dbReference>
<dbReference type="GO" id="GO:0046872">
    <property type="term" value="F:metal ion binding"/>
    <property type="evidence" value="ECO:0007669"/>
    <property type="project" value="UniProtKB-KW"/>
</dbReference>
<evidence type="ECO:0000256" key="10">
    <source>
        <dbReference type="RuleBase" id="RU003465"/>
    </source>
</evidence>
<comment type="catalytic activity">
    <reaction evidence="9">
        <text>O-phospho-L-threonyl-[protein] + H2O = L-threonyl-[protein] + phosphate</text>
        <dbReference type="Rhea" id="RHEA:47004"/>
        <dbReference type="Rhea" id="RHEA-COMP:11060"/>
        <dbReference type="Rhea" id="RHEA-COMP:11605"/>
        <dbReference type="ChEBI" id="CHEBI:15377"/>
        <dbReference type="ChEBI" id="CHEBI:30013"/>
        <dbReference type="ChEBI" id="CHEBI:43474"/>
        <dbReference type="ChEBI" id="CHEBI:61977"/>
        <dbReference type="EC" id="3.1.3.16"/>
    </reaction>
    <physiologicalReaction direction="left-to-right" evidence="9">
        <dbReference type="Rhea" id="RHEA:47005"/>
    </physiologicalReaction>
</comment>
<keyword evidence="8" id="KW-0464">Manganese</keyword>
<dbReference type="EC" id="3.1.3.16" evidence="4"/>
<name>A0A8H5LKA8_9AGAR</name>
<evidence type="ECO:0000256" key="6">
    <source>
        <dbReference type="ARBA" id="ARBA00022801"/>
    </source>
</evidence>
<dbReference type="Proteomes" id="UP000559027">
    <property type="component" value="Unassembled WGS sequence"/>
</dbReference>
<feature type="compositionally biased region" description="Acidic residues" evidence="11">
    <location>
        <begin position="433"/>
        <end position="442"/>
    </location>
</feature>
<feature type="domain" description="PPM-type phosphatase" evidence="12">
    <location>
        <begin position="19"/>
        <end position="285"/>
    </location>
</feature>
<sequence>MRSSAMDKATEAGENSRFVYGVADMQGWRITMEDAHAAVLELDEENKDANAFFAVYDGHGGSNVAKYAGQHLHKRLVLEESYKDKDYETALKQVFLGVDQELQSDPAHTKDPSGCTAVAALVTEDKIYVANAGDSRSVIGIKGEVKPLSFDHKPTNDSERTRICDAGGYIEYGRVNGNLALSRALGDFQFKKNWSLGPEAQIITANPDVTCHDITEEDEFLVIACDGIWDCLSSQQVVDFVRYQIYEGKDLTEIGKMICDYCLAPDTASGAGIGCDNMTILIVALLQGRTKDEWYSWIKDRVEKKYGRETPSSLPQLYSQSRMMSFKARMEAMANRNTNRTFHEEDNHSLGFLAGSGLSGFARVLGSTGGISFHPGSGIMNDNGNLMFGPEDSEDEEEEDMSSNSFFSQTFSLGGRPESPDPTQQLKARLDEFEKDLDDEGDTNMSDASEDRELQGEAPPPPKSLPNGDAKVRVPPVQQLSSQPSGDAASPVTKVEGFLDASEDPLKSQ</sequence>
<dbReference type="SUPFAM" id="SSF81606">
    <property type="entry name" value="PP2C-like"/>
    <property type="match status" value="1"/>
</dbReference>
<evidence type="ECO:0000256" key="5">
    <source>
        <dbReference type="ARBA" id="ARBA00022723"/>
    </source>
</evidence>
<dbReference type="GO" id="GO:0004722">
    <property type="term" value="F:protein serine/threonine phosphatase activity"/>
    <property type="evidence" value="ECO:0007669"/>
    <property type="project" value="UniProtKB-EC"/>
</dbReference>
<evidence type="ECO:0000256" key="8">
    <source>
        <dbReference type="ARBA" id="ARBA00023211"/>
    </source>
</evidence>
<dbReference type="FunFam" id="3.60.40.10:FF:000016">
    <property type="entry name" value="Protein phosphatase 2C"/>
    <property type="match status" value="1"/>
</dbReference>
<dbReference type="PROSITE" id="PS01032">
    <property type="entry name" value="PPM_1"/>
    <property type="match status" value="1"/>
</dbReference>
<comment type="similarity">
    <text evidence="3 10">Belongs to the PP2C family.</text>
</comment>
<protein>
    <recommendedName>
        <fullName evidence="4">protein-serine/threonine phosphatase</fullName>
        <ecNumber evidence="4">3.1.3.16</ecNumber>
    </recommendedName>
</protein>
<evidence type="ECO:0000256" key="2">
    <source>
        <dbReference type="ARBA" id="ARBA00001946"/>
    </source>
</evidence>
<evidence type="ECO:0000259" key="12">
    <source>
        <dbReference type="PROSITE" id="PS51746"/>
    </source>
</evidence>
<evidence type="ECO:0000256" key="7">
    <source>
        <dbReference type="ARBA" id="ARBA00022912"/>
    </source>
</evidence>
<dbReference type="Pfam" id="PF00481">
    <property type="entry name" value="PP2C"/>
    <property type="match status" value="1"/>
</dbReference>